<dbReference type="Gene3D" id="1.20.1250.20">
    <property type="entry name" value="MFS general substrate transporter like domains"/>
    <property type="match status" value="1"/>
</dbReference>
<dbReference type="EMBL" id="BSRX01000091">
    <property type="protein sequence ID" value="GLW59543.1"/>
    <property type="molecule type" value="Genomic_DNA"/>
</dbReference>
<organism evidence="3 4">
    <name type="scientific">Kitasatospora phosalacinea</name>
    <dbReference type="NCBI Taxonomy" id="2065"/>
    <lineage>
        <taxon>Bacteria</taxon>
        <taxon>Bacillati</taxon>
        <taxon>Actinomycetota</taxon>
        <taxon>Actinomycetes</taxon>
        <taxon>Kitasatosporales</taxon>
        <taxon>Streptomycetaceae</taxon>
        <taxon>Kitasatospora</taxon>
    </lineage>
</organism>
<feature type="transmembrane region" description="Helical" evidence="2">
    <location>
        <begin position="368"/>
        <end position="386"/>
    </location>
</feature>
<feature type="transmembrane region" description="Helical" evidence="2">
    <location>
        <begin position="12"/>
        <end position="36"/>
    </location>
</feature>
<feature type="transmembrane region" description="Helical" evidence="2">
    <location>
        <begin position="131"/>
        <end position="149"/>
    </location>
</feature>
<feature type="compositionally biased region" description="Low complexity" evidence="1">
    <location>
        <begin position="195"/>
        <end position="206"/>
    </location>
</feature>
<feature type="compositionally biased region" description="Basic and acidic residues" evidence="1">
    <location>
        <begin position="456"/>
        <end position="471"/>
    </location>
</feature>
<dbReference type="SUPFAM" id="SSF103473">
    <property type="entry name" value="MFS general substrate transporter"/>
    <property type="match status" value="1"/>
</dbReference>
<accession>A0A9W6PRB4</accession>
<dbReference type="Pfam" id="PF07690">
    <property type="entry name" value="MFS_1"/>
    <property type="match status" value="1"/>
</dbReference>
<feature type="transmembrane region" description="Helical" evidence="2">
    <location>
        <begin position="73"/>
        <end position="93"/>
    </location>
</feature>
<feature type="compositionally biased region" description="Polar residues" evidence="1">
    <location>
        <begin position="479"/>
        <end position="495"/>
    </location>
</feature>
<feature type="transmembrane region" description="Helical" evidence="2">
    <location>
        <begin position="99"/>
        <end position="119"/>
    </location>
</feature>
<feature type="transmembrane region" description="Helical" evidence="2">
    <location>
        <begin position="248"/>
        <end position="270"/>
    </location>
</feature>
<feature type="transmembrane region" description="Helical" evidence="2">
    <location>
        <begin position="42"/>
        <end position="61"/>
    </location>
</feature>
<sequence length="495" mass="48776">MRTRASAPPPVALYAVGQLPAYLLPTLVGSLTGGAGLTPARAGALGSTLLLASATVALLLAGRVAALGPGRTARTGLGLLGLGCALAATGPQLPLLTTALALAGLGAGATTAVATTALAGASDPHRTTVRALFATSGTAAALYLLLPHLGSGPAAPFSALALAALAVLAALVAASRNGSTGRNDSTGPERDRGPGRSAPAAPGARTRARWTRSAALVLAVPFWSMAQNALWGISGQLGHRQAGLGESALGLVFALALLGGLLGVTAAGALGTRTGRAAPIGLGTLVIAGCVLLTGTAHGPSAFTAGELLWNLLYPLVLSHLLGLAAALDPGGRRAVQTSAAAALGTACGPLVGTTLATGLGYPGTGAVLAALLLASAGPLTLAARARGAHRPTASRRVPGRPTRRRAVGRRRTGTRPATAHLATHPTTRPAARVPGQRRPVPNAHPNAHPSSHPNAHPDAHPDGRTARPDHASGYAFSSARNSASTSAPEGSSLT</sequence>
<comment type="caution">
    <text evidence="3">The sequence shown here is derived from an EMBL/GenBank/DDBJ whole genome shotgun (WGS) entry which is preliminary data.</text>
</comment>
<proteinExistence type="predicted"/>
<feature type="transmembrane region" description="Helical" evidence="2">
    <location>
        <begin position="155"/>
        <end position="174"/>
    </location>
</feature>
<feature type="region of interest" description="Disordered" evidence="1">
    <location>
        <begin position="385"/>
        <end position="495"/>
    </location>
</feature>
<feature type="compositionally biased region" description="Polar residues" evidence="1">
    <location>
        <begin position="177"/>
        <end position="186"/>
    </location>
</feature>
<keyword evidence="2" id="KW-0472">Membrane</keyword>
<keyword evidence="2" id="KW-1133">Transmembrane helix</keyword>
<protein>
    <submittedName>
        <fullName evidence="3">MFS transporter</fullName>
    </submittedName>
</protein>
<feature type="region of interest" description="Disordered" evidence="1">
    <location>
        <begin position="177"/>
        <end position="206"/>
    </location>
</feature>
<evidence type="ECO:0000313" key="4">
    <source>
        <dbReference type="Proteomes" id="UP001165143"/>
    </source>
</evidence>
<dbReference type="Proteomes" id="UP001165143">
    <property type="component" value="Unassembled WGS sequence"/>
</dbReference>
<feature type="transmembrane region" description="Helical" evidence="2">
    <location>
        <begin position="340"/>
        <end position="362"/>
    </location>
</feature>
<feature type="transmembrane region" description="Helical" evidence="2">
    <location>
        <begin position="308"/>
        <end position="328"/>
    </location>
</feature>
<keyword evidence="2" id="KW-0812">Transmembrane</keyword>
<dbReference type="AlphaFoldDB" id="A0A9W6PRB4"/>
<evidence type="ECO:0000256" key="2">
    <source>
        <dbReference type="SAM" id="Phobius"/>
    </source>
</evidence>
<feature type="transmembrane region" description="Helical" evidence="2">
    <location>
        <begin position="277"/>
        <end position="296"/>
    </location>
</feature>
<feature type="compositionally biased region" description="Low complexity" evidence="1">
    <location>
        <begin position="415"/>
        <end position="433"/>
    </location>
</feature>
<evidence type="ECO:0000256" key="1">
    <source>
        <dbReference type="SAM" id="MobiDB-lite"/>
    </source>
</evidence>
<dbReference type="GO" id="GO:0022857">
    <property type="term" value="F:transmembrane transporter activity"/>
    <property type="evidence" value="ECO:0007669"/>
    <property type="project" value="InterPro"/>
</dbReference>
<name>A0A9W6PRB4_9ACTN</name>
<dbReference type="InterPro" id="IPR036259">
    <property type="entry name" value="MFS_trans_sf"/>
</dbReference>
<gene>
    <name evidence="3" type="ORF">Kpho01_75530</name>
</gene>
<feature type="compositionally biased region" description="Basic residues" evidence="1">
    <location>
        <begin position="387"/>
        <end position="414"/>
    </location>
</feature>
<reference evidence="3" key="1">
    <citation type="submission" date="2023-02" db="EMBL/GenBank/DDBJ databases">
        <title>Kitasatospora phosalacinea NBRC 14362.</title>
        <authorList>
            <person name="Ichikawa N."/>
            <person name="Sato H."/>
            <person name="Tonouchi N."/>
        </authorList>
    </citation>
    <scope>NUCLEOTIDE SEQUENCE</scope>
    <source>
        <strain evidence="3">NBRC 14362</strain>
    </source>
</reference>
<evidence type="ECO:0000313" key="3">
    <source>
        <dbReference type="EMBL" id="GLW59543.1"/>
    </source>
</evidence>
<dbReference type="InterPro" id="IPR011701">
    <property type="entry name" value="MFS"/>
</dbReference>
<dbReference type="RefSeq" id="WP_051778698.1">
    <property type="nucleotide sequence ID" value="NZ_BSRX01000091.1"/>
</dbReference>
<feature type="transmembrane region" description="Helical" evidence="2">
    <location>
        <begin position="214"/>
        <end position="233"/>
    </location>
</feature>